<feature type="compositionally biased region" description="Acidic residues" evidence="2">
    <location>
        <begin position="557"/>
        <end position="571"/>
    </location>
</feature>
<proteinExistence type="predicted"/>
<dbReference type="AlphaFoldDB" id="A0A2N9FTB2"/>
<keyword evidence="1" id="KW-0175">Coiled coil</keyword>
<reference evidence="3" key="1">
    <citation type="submission" date="2018-02" db="EMBL/GenBank/DDBJ databases">
        <authorList>
            <person name="Cohen D.B."/>
            <person name="Kent A.D."/>
        </authorList>
    </citation>
    <scope>NUCLEOTIDE SEQUENCE</scope>
</reference>
<accession>A0A2N9FTB2</accession>
<organism evidence="3">
    <name type="scientific">Fagus sylvatica</name>
    <name type="common">Beechnut</name>
    <dbReference type="NCBI Taxonomy" id="28930"/>
    <lineage>
        <taxon>Eukaryota</taxon>
        <taxon>Viridiplantae</taxon>
        <taxon>Streptophyta</taxon>
        <taxon>Embryophyta</taxon>
        <taxon>Tracheophyta</taxon>
        <taxon>Spermatophyta</taxon>
        <taxon>Magnoliopsida</taxon>
        <taxon>eudicotyledons</taxon>
        <taxon>Gunneridae</taxon>
        <taxon>Pentapetalae</taxon>
        <taxon>rosids</taxon>
        <taxon>fabids</taxon>
        <taxon>Fagales</taxon>
        <taxon>Fagaceae</taxon>
        <taxon>Fagus</taxon>
    </lineage>
</organism>
<feature type="region of interest" description="Disordered" evidence="2">
    <location>
        <begin position="273"/>
        <end position="369"/>
    </location>
</feature>
<dbReference type="EMBL" id="OIVN01001125">
    <property type="protein sequence ID" value="SPC90181.1"/>
    <property type="molecule type" value="Genomic_DNA"/>
</dbReference>
<feature type="compositionally biased region" description="Basic residues" evidence="2">
    <location>
        <begin position="611"/>
        <end position="631"/>
    </location>
</feature>
<feature type="compositionally biased region" description="Basic and acidic residues" evidence="2">
    <location>
        <begin position="573"/>
        <end position="587"/>
    </location>
</feature>
<gene>
    <name evidence="3" type="ORF">FSB_LOCUS18063</name>
</gene>
<sequence length="631" mass="71066">MTSKLAMLVNTEESMMRFRLLYQIPPSVSLTYCNSDNFPPINRGEILIPIMAIVEGGVRFPLHEFLIDFLQTVNATPSQISVNTFRIIMGVIAINRLLDVNLTIREILAVYQYKCPGAKSNTLCHLVARNVNEKLVNGLPSTNKGFEKDYLRVGGIWFPGSSLCRSEFGHPDQRRLESARKQGDAELIRRVLSSNFCVDERGEPRSAPLLLGYEPQVKSFLEGPTVTRSEAFEILPRAPYVAQPAEPEKPEDYPDRIPVGQVYAMPPPINPFEVMGKRSTVIPSKKAKDKGKGKRKAPEAPKILKRPLEEISITESESQPISERVPSPEPARDQISEETEQEEELQPRKKRGRNEPPTIPTEGPSSHVSAWDPALLFGEHPITVQDSIMDNPDNEVSGQIARGLAFATCLPKDMNKWAGTQPGPAFRHITKNLIMATQGVMTMEAKFYRLSERHQKTVAEHEKEVEERARAEATKRSEAEAEVARLQERVGKLESECISRLNKAHQEGVKEGEQKGIEEGLQKGKALGREGAMGEVATQFQLDYKILTMKEAKKEGVDEEEEEEGEEEGGEGQEGKEGKEGEGRKEEGEDQEEKEGAEGEGRKEEEEEERKKRRRRRKEKKKKKKKKKAKR</sequence>
<feature type="coiled-coil region" evidence="1">
    <location>
        <begin position="462"/>
        <end position="496"/>
    </location>
</feature>
<evidence type="ECO:0000256" key="2">
    <source>
        <dbReference type="SAM" id="MobiDB-lite"/>
    </source>
</evidence>
<feature type="region of interest" description="Disordered" evidence="2">
    <location>
        <begin position="552"/>
        <end position="631"/>
    </location>
</feature>
<feature type="compositionally biased region" description="Basic and acidic residues" evidence="2">
    <location>
        <begin position="594"/>
        <end position="604"/>
    </location>
</feature>
<evidence type="ECO:0000256" key="1">
    <source>
        <dbReference type="SAM" id="Coils"/>
    </source>
</evidence>
<dbReference type="PANTHER" id="PTHR31099:SF28">
    <property type="entry name" value="F5J5.12"/>
    <property type="match status" value="1"/>
</dbReference>
<dbReference type="PANTHER" id="PTHR31099">
    <property type="entry name" value="OS06G0165300 PROTEIN"/>
    <property type="match status" value="1"/>
</dbReference>
<protein>
    <submittedName>
        <fullName evidence="3">Uncharacterized protein</fullName>
    </submittedName>
</protein>
<name>A0A2N9FTB2_FAGSY</name>
<feature type="compositionally biased region" description="Basic residues" evidence="2">
    <location>
        <begin position="285"/>
        <end position="295"/>
    </location>
</feature>
<evidence type="ECO:0000313" key="3">
    <source>
        <dbReference type="EMBL" id="SPC90181.1"/>
    </source>
</evidence>